<sequence length="289" mass="31368">MRKILWFFCLILLVMIPLGCAPARKPEPKPEPRTIVVPDVSRITFETIDYDKAPEIVQALARTLKDKHFATWTSVNGRNYVIVSQKNLPVGSGIQITEIERRVPANDFDWINVRLKYLPAVPDLPTGEKPDLEKPVVAAFTIDRPVKALGFEIEREAPQARTPAAPPAPPAPPRREDNTAVEKGLKLDTPRPGEQVRSPMQVSGTASGVAGTIRIRLKDTGGLTLAEKPVQMNGSKFSTTMSFSSPPNPEKGTVEAFVTGDGGVEKDTVSVPVTLLPNTTGEPEPIGAP</sequence>
<dbReference type="Pfam" id="PF10648">
    <property type="entry name" value="Gmad2"/>
    <property type="match status" value="1"/>
</dbReference>
<name>A0A2C6M8J8_9FIRM</name>
<evidence type="ECO:0000259" key="2">
    <source>
        <dbReference type="Pfam" id="PF10648"/>
    </source>
</evidence>
<evidence type="ECO:0000313" key="3">
    <source>
        <dbReference type="EMBL" id="PHJ37429.1"/>
    </source>
</evidence>
<dbReference type="AlphaFoldDB" id="A0A2C6M8J8"/>
<dbReference type="InterPro" id="IPR018911">
    <property type="entry name" value="Gmad2_Ig-like_dom"/>
</dbReference>
<feature type="domain" description="Bacterial spore germination immunoglobulin-like" evidence="2">
    <location>
        <begin position="187"/>
        <end position="258"/>
    </location>
</feature>
<dbReference type="EMBL" id="AWQQ01000091">
    <property type="protein sequence ID" value="PHJ37429.1"/>
    <property type="molecule type" value="Genomic_DNA"/>
</dbReference>
<feature type="compositionally biased region" description="Basic and acidic residues" evidence="1">
    <location>
        <begin position="173"/>
        <end position="191"/>
    </location>
</feature>
<dbReference type="Proteomes" id="UP000222564">
    <property type="component" value="Unassembled WGS sequence"/>
</dbReference>
<keyword evidence="4" id="KW-1185">Reference proteome</keyword>
<evidence type="ECO:0000313" key="4">
    <source>
        <dbReference type="Proteomes" id="UP000222564"/>
    </source>
</evidence>
<proteinExistence type="predicted"/>
<feature type="region of interest" description="Disordered" evidence="1">
    <location>
        <begin position="154"/>
        <end position="205"/>
    </location>
</feature>
<protein>
    <submittedName>
        <fullName evidence="3">Sporulation protein</fullName>
    </submittedName>
</protein>
<evidence type="ECO:0000256" key="1">
    <source>
        <dbReference type="SAM" id="MobiDB-lite"/>
    </source>
</evidence>
<feature type="region of interest" description="Disordered" evidence="1">
    <location>
        <begin position="260"/>
        <end position="289"/>
    </location>
</feature>
<comment type="caution">
    <text evidence="3">The sequence shown here is derived from an EMBL/GenBank/DDBJ whole genome shotgun (WGS) entry which is preliminary data.</text>
</comment>
<reference evidence="3 4" key="1">
    <citation type="submission" date="2013-09" db="EMBL/GenBank/DDBJ databases">
        <title>Biodegradation of hydrocarbons in the deep terrestrial subsurface : characterization of a microbial consortium composed of two Desulfotomaculum species originating from a deep geological formation.</title>
        <authorList>
            <person name="Aullo T."/>
            <person name="Berlendis S."/>
            <person name="Lascourreges J.-F."/>
            <person name="Dessort D."/>
            <person name="Saint-Laurent S."/>
            <person name="Schraauwers B."/>
            <person name="Mas J."/>
            <person name="Magot M."/>
            <person name="Ranchou-Peyruse A."/>
        </authorList>
    </citation>
    <scope>NUCLEOTIDE SEQUENCE [LARGE SCALE GENOMIC DNA]</scope>
    <source>
        <strain evidence="3 4">Bs107</strain>
    </source>
</reference>
<organism evidence="3 4">
    <name type="scientific">Desulforamulus profundi</name>
    <dbReference type="NCBI Taxonomy" id="1383067"/>
    <lineage>
        <taxon>Bacteria</taxon>
        <taxon>Bacillati</taxon>
        <taxon>Bacillota</taxon>
        <taxon>Clostridia</taxon>
        <taxon>Eubacteriales</taxon>
        <taxon>Peptococcaceae</taxon>
        <taxon>Desulforamulus</taxon>
    </lineage>
</organism>
<dbReference type="OrthoDB" id="1785802at2"/>
<dbReference type="RefSeq" id="WP_099083730.1">
    <property type="nucleotide sequence ID" value="NZ_AWQQ01000091.1"/>
</dbReference>
<gene>
    <name evidence="3" type="ORF">P378_16120</name>
</gene>
<accession>A0A2C6M8J8</accession>